<organism evidence="2 3">
    <name type="scientific">Odocoileus virginianus</name>
    <name type="common">White-tailed deer</name>
    <dbReference type="NCBI Taxonomy" id="9874"/>
    <lineage>
        <taxon>Eukaryota</taxon>
        <taxon>Metazoa</taxon>
        <taxon>Chordata</taxon>
        <taxon>Craniata</taxon>
        <taxon>Vertebrata</taxon>
        <taxon>Euteleostomi</taxon>
        <taxon>Mammalia</taxon>
        <taxon>Eutheria</taxon>
        <taxon>Laurasiatheria</taxon>
        <taxon>Artiodactyla</taxon>
        <taxon>Ruminantia</taxon>
        <taxon>Pecora</taxon>
        <taxon>Cervidae</taxon>
        <taxon>Odocoileinae</taxon>
        <taxon>Odocoileus</taxon>
    </lineage>
</organism>
<dbReference type="InterPro" id="IPR045206">
    <property type="entry name" value="Maestro_heat-like_prot"/>
</dbReference>
<dbReference type="GeneID" id="139038513"/>
<keyword evidence="2" id="KW-1185">Reference proteome</keyword>
<proteinExistence type="predicted"/>
<dbReference type="Pfam" id="PF21047">
    <property type="entry name" value="HEAT_Maestro"/>
    <property type="match status" value="1"/>
</dbReference>
<protein>
    <recommendedName>
        <fullName evidence="1">Maestro-like HEAT-repeats domain-containing protein</fullName>
    </recommendedName>
</protein>
<evidence type="ECO:0000313" key="2">
    <source>
        <dbReference type="Proteomes" id="UP001652640"/>
    </source>
</evidence>
<name>A0ABM4J0L6_ODOVR</name>
<evidence type="ECO:0000313" key="3">
    <source>
        <dbReference type="RefSeq" id="XP_070333603.1"/>
    </source>
</evidence>
<feature type="domain" description="Maestro-like HEAT-repeats" evidence="1">
    <location>
        <begin position="55"/>
        <end position="158"/>
    </location>
</feature>
<accession>A0ABM4J0L6</accession>
<dbReference type="Proteomes" id="UP001652640">
    <property type="component" value="Chromosome 15"/>
</dbReference>
<gene>
    <name evidence="3" type="primary">LOC139038513</name>
</gene>
<dbReference type="PANTHER" id="PTHR23120">
    <property type="entry name" value="MAESTRO-RELATED HEAT DOMAIN-CONTAINING"/>
    <property type="match status" value="1"/>
</dbReference>
<reference evidence="2" key="1">
    <citation type="journal article" date="2022" name="J. Hered.">
        <title>A De Novo Chromosome-Level Genome Assembly of the White-Tailed Deer, Odocoileus Virginianus.</title>
        <authorList>
            <person name="London E.W."/>
            <person name="Roca A.L."/>
            <person name="Novakofski J.E."/>
            <person name="Mateus-Pinilla N.E."/>
        </authorList>
    </citation>
    <scope>NUCLEOTIDE SEQUENCE [LARGE SCALE GENOMIC DNA]</scope>
</reference>
<evidence type="ECO:0000259" key="1">
    <source>
        <dbReference type="Pfam" id="PF21047"/>
    </source>
</evidence>
<dbReference type="RefSeq" id="XP_070333603.1">
    <property type="nucleotide sequence ID" value="XM_070477502.1"/>
</dbReference>
<dbReference type="InterPro" id="IPR048465">
    <property type="entry name" value="Maestro-like_HEAT"/>
</dbReference>
<dbReference type="PANTHER" id="PTHR23120:SF3">
    <property type="entry name" value="MAESTRO HEAT-LIKE REPEAT FAMILY MEMBER 4"/>
    <property type="match status" value="1"/>
</dbReference>
<sequence length="214" mass="23158">MSSEFMHLNKMKNFEAKAHKDSELKFYSLVKPGPSAADLGRAPGSGAAHAACAPLLQGLCSHDGFSCHLAPELLLTIMEGRSIKPGQVVEILQELFQELPCIIFTSILQTIMKAVMVLGMQHTQQTVKVIRSLCPPSERQVTPLWKALATNSRLARKVVMKLKLRLPRELIKAPVQAELVSLLDMPGGPKGSLLDHQLPGGVCPPQAAEGLGDL</sequence>
<reference evidence="3" key="2">
    <citation type="submission" date="2025-08" db="UniProtKB">
        <authorList>
            <consortium name="RefSeq"/>
        </authorList>
    </citation>
    <scope>IDENTIFICATION</scope>
    <source>
        <tissue evidence="3">Tongue muscle</tissue>
    </source>
</reference>